<evidence type="ECO:0000256" key="4">
    <source>
        <dbReference type="SAM" id="MobiDB-lite"/>
    </source>
</evidence>
<dbReference type="InterPro" id="IPR011050">
    <property type="entry name" value="Pectin_lyase_fold/virulence"/>
</dbReference>
<keyword evidence="3" id="KW-0732">Signal</keyword>
<evidence type="ECO:0000313" key="7">
    <source>
        <dbReference type="EMBL" id="GEO39273.1"/>
    </source>
</evidence>
<dbReference type="Gene3D" id="2.150.10.10">
    <property type="entry name" value="Serralysin-like metalloprotease, C-terminal"/>
    <property type="match status" value="3"/>
</dbReference>
<dbReference type="SUPFAM" id="SSF51120">
    <property type="entry name" value="beta-Roll"/>
    <property type="match status" value="2"/>
</dbReference>
<dbReference type="InterPro" id="IPR018511">
    <property type="entry name" value="Hemolysin-typ_Ca-bd_CS"/>
</dbReference>
<proteinExistence type="predicted"/>
<feature type="domain" description="Right handed beta helix" evidence="6">
    <location>
        <begin position="114"/>
        <end position="223"/>
    </location>
</feature>
<dbReference type="PANTHER" id="PTHR40088:SF2">
    <property type="entry name" value="SECRETED SUGAR HYDROLASE"/>
    <property type="match status" value="1"/>
</dbReference>
<evidence type="ECO:0000313" key="8">
    <source>
        <dbReference type="Proteomes" id="UP000321523"/>
    </source>
</evidence>
<dbReference type="PROSITE" id="PS00330">
    <property type="entry name" value="HEMOLYSIN_CALCIUM"/>
    <property type="match status" value="2"/>
</dbReference>
<feature type="compositionally biased region" description="Basic and acidic residues" evidence="4">
    <location>
        <begin position="518"/>
        <end position="528"/>
    </location>
</feature>
<evidence type="ECO:0000259" key="6">
    <source>
        <dbReference type="Pfam" id="PF13229"/>
    </source>
</evidence>
<evidence type="ECO:0000259" key="5">
    <source>
        <dbReference type="Pfam" id="PF07602"/>
    </source>
</evidence>
<evidence type="ECO:0000256" key="3">
    <source>
        <dbReference type="ARBA" id="ARBA00022729"/>
    </source>
</evidence>
<dbReference type="InterPro" id="IPR012334">
    <property type="entry name" value="Pectin_lyas_fold"/>
</dbReference>
<dbReference type="Gene3D" id="2.160.20.10">
    <property type="entry name" value="Single-stranded right-handed beta-helix, Pectin lyase-like"/>
    <property type="match status" value="1"/>
</dbReference>
<dbReference type="Pfam" id="PF00353">
    <property type="entry name" value="HemolysinCabind"/>
    <property type="match status" value="4"/>
</dbReference>
<dbReference type="InterPro" id="IPR001343">
    <property type="entry name" value="Hemolysn_Ca-bd"/>
</dbReference>
<dbReference type="AlphaFoldDB" id="A0A512DS11"/>
<dbReference type="InterPro" id="IPR039448">
    <property type="entry name" value="Beta_helix"/>
</dbReference>
<dbReference type="InterPro" id="IPR006626">
    <property type="entry name" value="PbH1"/>
</dbReference>
<dbReference type="SUPFAM" id="SSF51126">
    <property type="entry name" value="Pectin lyase-like"/>
    <property type="match status" value="1"/>
</dbReference>
<accession>A0A512DS11</accession>
<dbReference type="OrthoDB" id="7230458at2"/>
<organism evidence="7 8">
    <name type="scientific">Skermanella aerolata</name>
    <dbReference type="NCBI Taxonomy" id="393310"/>
    <lineage>
        <taxon>Bacteria</taxon>
        <taxon>Pseudomonadati</taxon>
        <taxon>Pseudomonadota</taxon>
        <taxon>Alphaproteobacteria</taxon>
        <taxon>Rhodospirillales</taxon>
        <taxon>Azospirillaceae</taxon>
        <taxon>Skermanella</taxon>
    </lineage>
</organism>
<dbReference type="InterPro" id="IPR011459">
    <property type="entry name" value="DUF1565"/>
</dbReference>
<dbReference type="SMART" id="SM00710">
    <property type="entry name" value="PbH1"/>
    <property type="match status" value="5"/>
</dbReference>
<dbReference type="GO" id="GO:0005509">
    <property type="term" value="F:calcium ion binding"/>
    <property type="evidence" value="ECO:0007669"/>
    <property type="project" value="InterPro"/>
</dbReference>
<keyword evidence="2" id="KW-0964">Secreted</keyword>
<dbReference type="EMBL" id="BJYZ01000015">
    <property type="protein sequence ID" value="GEO39273.1"/>
    <property type="molecule type" value="Genomic_DNA"/>
</dbReference>
<dbReference type="Pfam" id="PF13229">
    <property type="entry name" value="Beta_helix"/>
    <property type="match status" value="1"/>
</dbReference>
<dbReference type="InterPro" id="IPR011049">
    <property type="entry name" value="Serralysin-like_metalloprot_C"/>
</dbReference>
<dbReference type="Proteomes" id="UP000321523">
    <property type="component" value="Unassembled WGS sequence"/>
</dbReference>
<protein>
    <submittedName>
        <fullName evidence="7">Uncharacterized protein</fullName>
    </submittedName>
</protein>
<comment type="caution">
    <text evidence="7">The sequence shown here is derived from an EMBL/GenBank/DDBJ whole genome shotgun (WGS) entry which is preliminary data.</text>
</comment>
<evidence type="ECO:0000256" key="2">
    <source>
        <dbReference type="ARBA" id="ARBA00022525"/>
    </source>
</evidence>
<comment type="subcellular location">
    <subcellularLocation>
        <location evidence="1">Secreted</location>
    </subcellularLocation>
</comment>
<reference evidence="7 8" key="1">
    <citation type="submission" date="2019-07" db="EMBL/GenBank/DDBJ databases">
        <title>Whole genome shotgun sequence of Skermanella aerolata NBRC 106429.</title>
        <authorList>
            <person name="Hosoyama A."/>
            <person name="Uohara A."/>
            <person name="Ohji S."/>
            <person name="Ichikawa N."/>
        </authorList>
    </citation>
    <scope>NUCLEOTIDE SEQUENCE [LARGE SCALE GENOMIC DNA]</scope>
    <source>
        <strain evidence="7 8">NBRC 106429</strain>
    </source>
</reference>
<name>A0A512DS11_9PROT</name>
<dbReference type="GO" id="GO:0016837">
    <property type="term" value="F:carbon-oxygen lyase activity, acting on polysaccharides"/>
    <property type="evidence" value="ECO:0007669"/>
    <property type="project" value="TreeGrafter"/>
</dbReference>
<dbReference type="PANTHER" id="PTHR40088">
    <property type="entry name" value="PECTATE LYASE (EUROFUNG)"/>
    <property type="match status" value="1"/>
</dbReference>
<gene>
    <name evidence="7" type="ORF">SAE02_34210</name>
</gene>
<keyword evidence="8" id="KW-1185">Reference proteome</keyword>
<dbReference type="GO" id="GO:0005576">
    <property type="term" value="C:extracellular region"/>
    <property type="evidence" value="ECO:0007669"/>
    <property type="project" value="UniProtKB-SubCell"/>
</dbReference>
<evidence type="ECO:0000256" key="1">
    <source>
        <dbReference type="ARBA" id="ARBA00004613"/>
    </source>
</evidence>
<sequence length="712" mass="73046">MTLFSNISPKRVIWVSNSGNNGNSGSENSPLKSIQSALDKAAPGTAIMVKAGTYVENVVFKDSGTASAPIQLISADGTGAAKIKPAKAGTATVYGFGEENIVVKGFDITAQSKTNGIQFGMAGSDFKDMTKNILIQNNIIRGAGQDGIKISQGDNIQVLGNKIIGAGDQGIDFVAVNGSLISRNEISKVTGVAALFAKGGSTNVRIEYNKIHDVKVDGITIGGWTTAMWMRPGMRDYEAKNVVAIGNEVYDVGKRPLSFLGARDSSATGNLLEGNPDYYTVVNVSAGNTSGKATASSGITISNNTINRSKGWLTVENGQNKGLVVTGNRFDGVWTGKAGAVGGSSDSADQPETVTVTAASYVMSSSADNANVTASGGAKVTGNAKANIIKGGTGNDVIDGAGGNDTLTGGGGKDVFVIAKGRGNDTITDFDGTDTVRLDGFGFSSFGAIKAAMKQTGSDVVLDLGGGQTLKFIGEKISAFAADDFKFGSSSLVPTPVAPAWKESGATQNSIRGGSKADNLKGTDRNDLIDGGSGHDTMTGGKGDDTYIAGSPYDKVVEKAGQGTDSVRAWADSYALSDNVENLYGMKSSGMSLTGNGLSNIVKGGAGNDTITGGGGADQLWGGGGRDTFVFKALSDKGDVVMDFRVSEDFVNLRPLLSSDGDLDIEVVAKGSNAVAVWAYHDGAVDELVTLMGVNSSDIAAMQPGKAAWLLV</sequence>
<dbReference type="Pfam" id="PF07602">
    <property type="entry name" value="DUF1565"/>
    <property type="match status" value="1"/>
</dbReference>
<dbReference type="InterPro" id="IPR052052">
    <property type="entry name" value="Polysaccharide_Lyase_9"/>
</dbReference>
<dbReference type="PRINTS" id="PR00313">
    <property type="entry name" value="CABNDNGRPT"/>
</dbReference>
<feature type="region of interest" description="Disordered" evidence="4">
    <location>
        <begin position="503"/>
        <end position="542"/>
    </location>
</feature>
<feature type="domain" description="DUF1565" evidence="5">
    <location>
        <begin position="18"/>
        <end position="56"/>
    </location>
</feature>